<evidence type="ECO:0000256" key="2">
    <source>
        <dbReference type="ARBA" id="ARBA00022679"/>
    </source>
</evidence>
<evidence type="ECO:0000256" key="3">
    <source>
        <dbReference type="ARBA" id="ARBA00022777"/>
    </source>
</evidence>
<dbReference type="Gene3D" id="3.30.420.40">
    <property type="match status" value="1"/>
</dbReference>
<reference evidence="5" key="1">
    <citation type="submission" date="2021-02" db="EMBL/GenBank/DDBJ databases">
        <authorList>
            <person name="Dougan E. K."/>
            <person name="Rhodes N."/>
            <person name="Thang M."/>
            <person name="Chan C."/>
        </authorList>
    </citation>
    <scope>NUCLEOTIDE SEQUENCE</scope>
</reference>
<keyword evidence="2" id="KW-0808">Transferase</keyword>
<gene>
    <name evidence="5" type="primary">Xylb</name>
    <name evidence="5" type="ORF">SPIL2461_LOCUS17123</name>
</gene>
<dbReference type="PANTHER" id="PTHR10196">
    <property type="entry name" value="SUGAR KINASE"/>
    <property type="match status" value="1"/>
</dbReference>
<evidence type="ECO:0000256" key="1">
    <source>
        <dbReference type="ARBA" id="ARBA00009156"/>
    </source>
</evidence>
<name>A0A812VW80_SYMPI</name>
<dbReference type="InterPro" id="IPR018485">
    <property type="entry name" value="FGGY_C"/>
</dbReference>
<evidence type="ECO:0000313" key="5">
    <source>
        <dbReference type="EMBL" id="CAE7644776.1"/>
    </source>
</evidence>
<feature type="domain" description="Carbohydrate kinase FGGY C-terminal" evidence="4">
    <location>
        <begin position="63"/>
        <end position="150"/>
    </location>
</feature>
<keyword evidence="3" id="KW-0418">Kinase</keyword>
<proteinExistence type="inferred from homology"/>
<keyword evidence="6" id="KW-1185">Reference proteome</keyword>
<accession>A0A812VW80</accession>
<feature type="non-terminal residue" evidence="5">
    <location>
        <position position="1"/>
    </location>
</feature>
<dbReference type="SUPFAM" id="SSF53067">
    <property type="entry name" value="Actin-like ATPase domain"/>
    <property type="match status" value="1"/>
</dbReference>
<dbReference type="GO" id="GO:0005829">
    <property type="term" value="C:cytosol"/>
    <property type="evidence" value="ECO:0007669"/>
    <property type="project" value="TreeGrafter"/>
</dbReference>
<dbReference type="PANTHER" id="PTHR10196:SF57">
    <property type="entry name" value="XYLULOSE KINASE"/>
    <property type="match status" value="1"/>
</dbReference>
<dbReference type="AlphaFoldDB" id="A0A812VW80"/>
<dbReference type="GO" id="GO:0004856">
    <property type="term" value="F:D-xylulokinase activity"/>
    <property type="evidence" value="ECO:0007669"/>
    <property type="project" value="TreeGrafter"/>
</dbReference>
<dbReference type="InterPro" id="IPR043129">
    <property type="entry name" value="ATPase_NBD"/>
</dbReference>
<comment type="caution">
    <text evidence="5">The sequence shown here is derived from an EMBL/GenBank/DDBJ whole genome shotgun (WGS) entry which is preliminary data.</text>
</comment>
<sequence>MLVFKNGSLSRERVLKEACGGQWDTWAKMLADTKPGNGGSLGFYFHSPEITPTTGDKSGVFRFDGDSKEVDAFAGATEVRAVVEGKFLAMRAFAQGIGMDPSEVKRIIATGGASANKAILQVLADVFGVPVFTLDQPDSASLGAALRAGHGFRCLGAQGGFLPFADFLTGGRLDYARAAEPIPGAKEVYTELLPRFVKLQDQVLASLGQGSAKRQKT</sequence>
<dbReference type="EMBL" id="CAJNIZ010042967">
    <property type="protein sequence ID" value="CAE7644776.1"/>
    <property type="molecule type" value="Genomic_DNA"/>
</dbReference>
<organism evidence="5 6">
    <name type="scientific">Symbiodinium pilosum</name>
    <name type="common">Dinoflagellate</name>
    <dbReference type="NCBI Taxonomy" id="2952"/>
    <lineage>
        <taxon>Eukaryota</taxon>
        <taxon>Sar</taxon>
        <taxon>Alveolata</taxon>
        <taxon>Dinophyceae</taxon>
        <taxon>Suessiales</taxon>
        <taxon>Symbiodiniaceae</taxon>
        <taxon>Symbiodinium</taxon>
    </lineage>
</organism>
<evidence type="ECO:0000259" key="4">
    <source>
        <dbReference type="Pfam" id="PF02782"/>
    </source>
</evidence>
<dbReference type="GO" id="GO:0005997">
    <property type="term" value="P:xylulose metabolic process"/>
    <property type="evidence" value="ECO:0007669"/>
    <property type="project" value="TreeGrafter"/>
</dbReference>
<dbReference type="Proteomes" id="UP000649617">
    <property type="component" value="Unassembled WGS sequence"/>
</dbReference>
<dbReference type="Pfam" id="PF02782">
    <property type="entry name" value="FGGY_C"/>
    <property type="match status" value="1"/>
</dbReference>
<evidence type="ECO:0000313" key="6">
    <source>
        <dbReference type="Proteomes" id="UP000649617"/>
    </source>
</evidence>
<protein>
    <submittedName>
        <fullName evidence="5">Xylb protein</fullName>
    </submittedName>
</protein>
<comment type="similarity">
    <text evidence="1">Belongs to the FGGY kinase family.</text>
</comment>
<dbReference type="OrthoDB" id="419303at2759"/>